<dbReference type="EMBL" id="QGMK01000010">
    <property type="protein sequence ID" value="TVY85385.1"/>
    <property type="molecule type" value="Genomic_DNA"/>
</dbReference>
<feature type="compositionally biased region" description="Low complexity" evidence="6">
    <location>
        <begin position="374"/>
        <end position="384"/>
    </location>
</feature>
<evidence type="ECO:0000256" key="1">
    <source>
        <dbReference type="ARBA" id="ARBA00004123"/>
    </source>
</evidence>
<dbReference type="InterPro" id="IPR011989">
    <property type="entry name" value="ARM-like"/>
</dbReference>
<proteinExistence type="predicted"/>
<gene>
    <name evidence="7" type="ORF">LSUE1_G000250</name>
</gene>
<protein>
    <recommendedName>
        <fullName evidence="9">Armadillo repeat-containing protein 8</fullName>
    </recommendedName>
</protein>
<dbReference type="Pfam" id="PF00514">
    <property type="entry name" value="Arm"/>
    <property type="match status" value="1"/>
</dbReference>
<keyword evidence="8" id="KW-1185">Reference proteome</keyword>
<keyword evidence="4" id="KW-0677">Repeat</keyword>
<dbReference type="GO" id="GO:0034657">
    <property type="term" value="C:GID complex"/>
    <property type="evidence" value="ECO:0007669"/>
    <property type="project" value="TreeGrafter"/>
</dbReference>
<dbReference type="SMART" id="SM00185">
    <property type="entry name" value="ARM"/>
    <property type="match status" value="5"/>
</dbReference>
<evidence type="ECO:0000256" key="6">
    <source>
        <dbReference type="SAM" id="MobiDB-lite"/>
    </source>
</evidence>
<dbReference type="InterPro" id="IPR000225">
    <property type="entry name" value="Armadillo"/>
</dbReference>
<dbReference type="InterPro" id="IPR038739">
    <property type="entry name" value="ARMC8/Vid28"/>
</dbReference>
<evidence type="ECO:0000313" key="7">
    <source>
        <dbReference type="EMBL" id="TVY85385.1"/>
    </source>
</evidence>
<evidence type="ECO:0008006" key="9">
    <source>
        <dbReference type="Google" id="ProtNLM"/>
    </source>
</evidence>
<evidence type="ECO:0000256" key="4">
    <source>
        <dbReference type="ARBA" id="ARBA00022737"/>
    </source>
</evidence>
<name>A0A8T9CHS6_9HELO</name>
<dbReference type="AlphaFoldDB" id="A0A8T9CHS6"/>
<sequence>MARHIWASQIRNAKTPTEQITILRALKNEIIGHPQKKELLVTQGALDPVVRLASNKIASRQDGKSHDHTFASKPLAEEEIVRLQGLQVVASIALGGPAFLPSLQSTSALSAILSNICPYDNPSQLVLAALRGLSSLADSATRASSTNVFNTGAIAEGLFARHHLTSLCRILSQTSTNPTIQCQISIVASLIGRICREERHQQGLANSGVLGALATKLAGFVAAEGLVIPGAEILAQKDGLGEFFPNAPPNTTLSVILEAISAIITNSKFRASQLLYSPAILAIFPITSPDEYITSQNTRAAWNAFNVASSSTRHNHLNAIDYLLPCLPLHQSKSANSQASAFPPLGTSGSREQFALNGRSSANKYSGSSQPGWGESSSLESGALSHDESASDSEEPESPLIAYLIYKLRTQSGTERLMAASVLTVLYRAGLTNKARETTIGLLVVPLLVHMLDEIASPLKRKDNLAHDEAVRVDWQIKERTPAVLAMLVTDNEYLQKAAVDAGLVGKLSKMLKISYDPVTEASKSYSWTPNSNKVGNMGEGLETPSSNYQNQTPLLVHKVRVRESLLKAIAALVPFKDEYRKAIVDQGMIPYIVESMSSRPGKPSPKISEQSERVNSSNENGMEQGFGVNSVDVLIAACGAIRALSRSVGILRTTLIDNGVAMPVFRLLQHPDIEVQIAATATVCNLVTDVSPMRDVIAEAGVLKILCAHAHSMNAKLRLNAVWALKHFVHSVSNEMKRLCLEELGQGWLVQLICDDTEDEALSSSRGKGESASASGMSDDIDEDVEMDQFEDHVNRAFTETVDSINSRPSSSRSKSIQQAELRLAALRDAETNPARKARKDDIAVQEQGLDFIRNLIGGAGHGSTAETTEMIDFLFGALGQDRVFEILASKLRPKHASPFNQRNTSTSDSRVIPPKSEIITAVGYILVHMAASVPRHRQLVIAQTELLKLLVPQFNNPTVEVRHALCWLVTNLTWVDHSNDTQDCVQRANALKKLGFLDKLEILEQDPELNVRERAKSAVWQMKQGS</sequence>
<dbReference type="InterPro" id="IPR016024">
    <property type="entry name" value="ARM-type_fold"/>
</dbReference>
<evidence type="ECO:0000313" key="8">
    <source>
        <dbReference type="Proteomes" id="UP000469558"/>
    </source>
</evidence>
<comment type="caution">
    <text evidence="7">The sequence shown here is derived from an EMBL/GenBank/DDBJ whole genome shotgun (WGS) entry which is preliminary data.</text>
</comment>
<evidence type="ECO:0000256" key="3">
    <source>
        <dbReference type="ARBA" id="ARBA00022490"/>
    </source>
</evidence>
<organism evidence="7 8">
    <name type="scientific">Lachnellula suecica</name>
    <dbReference type="NCBI Taxonomy" id="602035"/>
    <lineage>
        <taxon>Eukaryota</taxon>
        <taxon>Fungi</taxon>
        <taxon>Dikarya</taxon>
        <taxon>Ascomycota</taxon>
        <taxon>Pezizomycotina</taxon>
        <taxon>Leotiomycetes</taxon>
        <taxon>Helotiales</taxon>
        <taxon>Lachnaceae</taxon>
        <taxon>Lachnellula</taxon>
    </lineage>
</organism>
<dbReference type="GO" id="GO:0005737">
    <property type="term" value="C:cytoplasm"/>
    <property type="evidence" value="ECO:0007669"/>
    <property type="project" value="UniProtKB-SubCell"/>
</dbReference>
<dbReference type="SUPFAM" id="SSF48371">
    <property type="entry name" value="ARM repeat"/>
    <property type="match status" value="2"/>
</dbReference>
<feature type="compositionally biased region" description="Polar residues" evidence="6">
    <location>
        <begin position="360"/>
        <end position="371"/>
    </location>
</feature>
<feature type="region of interest" description="Disordered" evidence="6">
    <location>
        <begin position="360"/>
        <end position="395"/>
    </location>
</feature>
<dbReference type="PANTHER" id="PTHR15651:SF7">
    <property type="entry name" value="ARMADILLO REPEAT-CONTAINING PROTEIN 8"/>
    <property type="match status" value="1"/>
</dbReference>
<evidence type="ECO:0000256" key="2">
    <source>
        <dbReference type="ARBA" id="ARBA00004496"/>
    </source>
</evidence>
<dbReference type="OrthoDB" id="5559898at2759"/>
<accession>A0A8T9CHS6</accession>
<dbReference type="GO" id="GO:0043161">
    <property type="term" value="P:proteasome-mediated ubiquitin-dependent protein catabolic process"/>
    <property type="evidence" value="ECO:0007669"/>
    <property type="project" value="TreeGrafter"/>
</dbReference>
<reference evidence="7 8" key="1">
    <citation type="submission" date="2018-05" db="EMBL/GenBank/DDBJ databases">
        <title>Genome sequencing and assembly of the regulated plant pathogen Lachnellula willkommii and related sister species for the development of diagnostic species identification markers.</title>
        <authorList>
            <person name="Giroux E."/>
            <person name="Bilodeau G."/>
        </authorList>
    </citation>
    <scope>NUCLEOTIDE SEQUENCE [LARGE SCALE GENOMIC DNA]</scope>
    <source>
        <strain evidence="7 8">CBS 268.59</strain>
    </source>
</reference>
<keyword evidence="5" id="KW-0539">Nucleus</keyword>
<dbReference type="Proteomes" id="UP000469558">
    <property type="component" value="Unassembled WGS sequence"/>
</dbReference>
<dbReference type="GO" id="GO:0005634">
    <property type="term" value="C:nucleus"/>
    <property type="evidence" value="ECO:0007669"/>
    <property type="project" value="UniProtKB-SubCell"/>
</dbReference>
<comment type="subcellular location">
    <subcellularLocation>
        <location evidence="2">Cytoplasm</location>
    </subcellularLocation>
    <subcellularLocation>
        <location evidence="1">Nucleus</location>
    </subcellularLocation>
</comment>
<feature type="region of interest" description="Disordered" evidence="6">
    <location>
        <begin position="596"/>
        <end position="622"/>
    </location>
</feature>
<keyword evidence="3" id="KW-0963">Cytoplasm</keyword>
<evidence type="ECO:0000256" key="5">
    <source>
        <dbReference type="ARBA" id="ARBA00023242"/>
    </source>
</evidence>
<dbReference type="PANTHER" id="PTHR15651">
    <property type="entry name" value="ARMADILLO REPEAT-CONTAINING PROTEIN 8"/>
    <property type="match status" value="1"/>
</dbReference>
<dbReference type="Gene3D" id="1.25.10.10">
    <property type="entry name" value="Leucine-rich Repeat Variant"/>
    <property type="match status" value="3"/>
</dbReference>